<keyword evidence="3" id="KW-0731">Sigma factor</keyword>
<feature type="domain" description="RNA polymerase sigma factor 70 region 4 type 2" evidence="7">
    <location>
        <begin position="125"/>
        <end position="177"/>
    </location>
</feature>
<dbReference type="Gene3D" id="1.10.1740.10">
    <property type="match status" value="1"/>
</dbReference>
<dbReference type="Gene3D" id="1.10.10.10">
    <property type="entry name" value="Winged helix-like DNA-binding domain superfamily/Winged helix DNA-binding domain"/>
    <property type="match status" value="1"/>
</dbReference>
<dbReference type="Pfam" id="PF08281">
    <property type="entry name" value="Sigma70_r4_2"/>
    <property type="match status" value="1"/>
</dbReference>
<feature type="domain" description="RNA polymerase sigma-70 region 2" evidence="6">
    <location>
        <begin position="27"/>
        <end position="90"/>
    </location>
</feature>
<dbReference type="InterPro" id="IPR014284">
    <property type="entry name" value="RNA_pol_sigma-70_dom"/>
</dbReference>
<dbReference type="GO" id="GO:0006352">
    <property type="term" value="P:DNA-templated transcription initiation"/>
    <property type="evidence" value="ECO:0007669"/>
    <property type="project" value="InterPro"/>
</dbReference>
<dbReference type="GO" id="GO:0016987">
    <property type="term" value="F:sigma factor activity"/>
    <property type="evidence" value="ECO:0007669"/>
    <property type="project" value="UniProtKB-KW"/>
</dbReference>
<evidence type="ECO:0000313" key="8">
    <source>
        <dbReference type="EMBL" id="ESL02447.1"/>
    </source>
</evidence>
<evidence type="ECO:0000256" key="4">
    <source>
        <dbReference type="ARBA" id="ARBA00023125"/>
    </source>
</evidence>
<dbReference type="AlphaFoldDB" id="V2Y306"/>
<dbReference type="InterPro" id="IPR036388">
    <property type="entry name" value="WH-like_DNA-bd_sf"/>
</dbReference>
<dbReference type="HOGENOM" id="CLU_047691_9_7_9"/>
<dbReference type="EMBL" id="ACIL03000016">
    <property type="protein sequence ID" value="ESL02447.1"/>
    <property type="molecule type" value="Genomic_DNA"/>
</dbReference>
<evidence type="ECO:0000259" key="7">
    <source>
        <dbReference type="Pfam" id="PF08281"/>
    </source>
</evidence>
<dbReference type="eggNOG" id="COG1595">
    <property type="taxonomic scope" value="Bacteria"/>
</dbReference>
<organism evidence="8 9">
    <name type="scientific">Catonella morbi ATCC 51271</name>
    <dbReference type="NCBI Taxonomy" id="592026"/>
    <lineage>
        <taxon>Bacteria</taxon>
        <taxon>Bacillati</taxon>
        <taxon>Bacillota</taxon>
        <taxon>Clostridia</taxon>
        <taxon>Lachnospirales</taxon>
        <taxon>Lachnospiraceae</taxon>
        <taxon>Catonella</taxon>
    </lineage>
</organism>
<dbReference type="PANTHER" id="PTHR43133:SF8">
    <property type="entry name" value="RNA POLYMERASE SIGMA FACTOR HI_1459-RELATED"/>
    <property type="match status" value="1"/>
</dbReference>
<sequence>MEKKSDSKLIALYQSRSEIAISETKSMYGRLIYSVAHDLLKNNSDAEECENDTYLGLWKSIPPAEPKNFKAFCLKITRNLAIKKLDYYRAEKRDFAKTIYYEDVLNEVSDLELHLSDDKESDLSQCIDEFLHRLDKKKKIIFVLRYWQLMSVKEITEECGMSKSQVETILCRIRKQLRNWLIERKFYHE</sequence>
<dbReference type="InterPro" id="IPR039425">
    <property type="entry name" value="RNA_pol_sigma-70-like"/>
</dbReference>
<dbReference type="SUPFAM" id="SSF88946">
    <property type="entry name" value="Sigma2 domain of RNA polymerase sigma factors"/>
    <property type="match status" value="1"/>
</dbReference>
<dbReference type="GO" id="GO:0003677">
    <property type="term" value="F:DNA binding"/>
    <property type="evidence" value="ECO:0007669"/>
    <property type="project" value="UniProtKB-KW"/>
</dbReference>
<dbReference type="Pfam" id="PF04542">
    <property type="entry name" value="Sigma70_r2"/>
    <property type="match status" value="1"/>
</dbReference>
<name>V2Y306_9FIRM</name>
<dbReference type="InterPro" id="IPR013324">
    <property type="entry name" value="RNA_pol_sigma_r3/r4-like"/>
</dbReference>
<dbReference type="SUPFAM" id="SSF88659">
    <property type="entry name" value="Sigma3 and sigma4 domains of RNA polymerase sigma factors"/>
    <property type="match status" value="1"/>
</dbReference>
<gene>
    <name evidence="8" type="ORF">GCWU0000282_002583</name>
</gene>
<dbReference type="PANTHER" id="PTHR43133">
    <property type="entry name" value="RNA POLYMERASE ECF-TYPE SIGMA FACTO"/>
    <property type="match status" value="1"/>
</dbReference>
<dbReference type="STRING" id="592026.GCWU0000282_002583"/>
<evidence type="ECO:0000256" key="3">
    <source>
        <dbReference type="ARBA" id="ARBA00023082"/>
    </source>
</evidence>
<accession>V2Y306</accession>
<evidence type="ECO:0000256" key="5">
    <source>
        <dbReference type="ARBA" id="ARBA00023163"/>
    </source>
</evidence>
<dbReference type="NCBIfam" id="TIGR02937">
    <property type="entry name" value="sigma70-ECF"/>
    <property type="match status" value="1"/>
</dbReference>
<evidence type="ECO:0000259" key="6">
    <source>
        <dbReference type="Pfam" id="PF04542"/>
    </source>
</evidence>
<dbReference type="RefSeq" id="WP_023355429.1">
    <property type="nucleotide sequence ID" value="NZ_KI535369.1"/>
</dbReference>
<comment type="similarity">
    <text evidence="1">Belongs to the sigma-70 factor family. ECF subfamily.</text>
</comment>
<dbReference type="InterPro" id="IPR007627">
    <property type="entry name" value="RNA_pol_sigma70_r2"/>
</dbReference>
<keyword evidence="5" id="KW-0804">Transcription</keyword>
<evidence type="ECO:0000256" key="1">
    <source>
        <dbReference type="ARBA" id="ARBA00010641"/>
    </source>
</evidence>
<dbReference type="InterPro" id="IPR013249">
    <property type="entry name" value="RNA_pol_sigma70_r4_t2"/>
</dbReference>
<dbReference type="CDD" id="cd06171">
    <property type="entry name" value="Sigma70_r4"/>
    <property type="match status" value="1"/>
</dbReference>
<keyword evidence="4" id="KW-0238">DNA-binding</keyword>
<reference evidence="8 9" key="1">
    <citation type="submission" date="2013-06" db="EMBL/GenBank/DDBJ databases">
        <authorList>
            <person name="Weinstock G."/>
            <person name="Sodergren E."/>
            <person name="Clifton S."/>
            <person name="Fulton L."/>
            <person name="Fulton B."/>
            <person name="Courtney L."/>
            <person name="Fronick C."/>
            <person name="Harrison M."/>
            <person name="Strong C."/>
            <person name="Farmer C."/>
            <person name="Delahaunty K."/>
            <person name="Markovic C."/>
            <person name="Hall O."/>
            <person name="Minx P."/>
            <person name="Tomlinson C."/>
            <person name="Mitreva M."/>
            <person name="Nelson J."/>
            <person name="Hou S."/>
            <person name="Wollam A."/>
            <person name="Pepin K.H."/>
            <person name="Johnson M."/>
            <person name="Bhonagiri V."/>
            <person name="Nash W.E."/>
            <person name="Warren W."/>
            <person name="Chinwalla A."/>
            <person name="Mardis E.R."/>
            <person name="Wilson R.K."/>
        </authorList>
    </citation>
    <scope>NUCLEOTIDE SEQUENCE [LARGE SCALE GENOMIC DNA]</scope>
    <source>
        <strain evidence="8 9">ATCC 51271</strain>
    </source>
</reference>
<keyword evidence="2" id="KW-0805">Transcription regulation</keyword>
<dbReference type="OrthoDB" id="9808901at2"/>
<protein>
    <submittedName>
        <fullName evidence="8">Sigma-70 region 2</fullName>
    </submittedName>
</protein>
<evidence type="ECO:0000256" key="2">
    <source>
        <dbReference type="ARBA" id="ARBA00023015"/>
    </source>
</evidence>
<evidence type="ECO:0000313" key="9">
    <source>
        <dbReference type="Proteomes" id="UP000018227"/>
    </source>
</evidence>
<dbReference type="Proteomes" id="UP000018227">
    <property type="component" value="Unassembled WGS sequence"/>
</dbReference>
<dbReference type="InterPro" id="IPR013325">
    <property type="entry name" value="RNA_pol_sigma_r2"/>
</dbReference>
<comment type="caution">
    <text evidence="8">The sequence shown here is derived from an EMBL/GenBank/DDBJ whole genome shotgun (WGS) entry which is preliminary data.</text>
</comment>
<keyword evidence="9" id="KW-1185">Reference proteome</keyword>
<proteinExistence type="inferred from homology"/>